<proteinExistence type="predicted"/>
<sequence>MNKSKIEWCDHTWNPITGCRHNCSYCYAKRMTARFAGDVRLNLMAKKDYSTEPAADNSENVFILDKPMLNETGNILVYPFGFEPTYHKYRMDYPEKLKMGNNIFVGAMADIFGKWVPGEWIRDVMETCLDNPIHNYLFLTKNPERYTEVGVPAGLENMWYGTTITCDADADRFNYLPAGCNTFVSIEPLMGDIVSKHNVMFRQVDWIIIGAETGRNKNKIVPELQWIKDIVVKADYNSVPVFMKDSLVPIVGEENMRREFPKQLQHSEISPKLKAKLFDGCASCKAHLRKSEMITLLARSKRGEQPKQFGFMCRDCFKEFCKGLGLDIPELIGLAESVTIGPGDEDE</sequence>
<name>A0A174KZY3_9FIRM</name>
<protein>
    <submittedName>
        <fullName evidence="1">Bacteriophage protein gp37</fullName>
    </submittedName>
</protein>
<gene>
    <name evidence="1" type="ORF">ERS852497_02032</name>
</gene>
<evidence type="ECO:0000313" key="2">
    <source>
        <dbReference type="Proteomes" id="UP000095602"/>
    </source>
</evidence>
<dbReference type="Proteomes" id="UP000095602">
    <property type="component" value="Unassembled WGS sequence"/>
</dbReference>
<accession>A0A174KZY3</accession>
<reference evidence="1 2" key="1">
    <citation type="submission" date="2015-09" db="EMBL/GenBank/DDBJ databases">
        <authorList>
            <consortium name="Pathogen Informatics"/>
        </authorList>
    </citation>
    <scope>NUCLEOTIDE SEQUENCE [LARGE SCALE GENOMIC DNA]</scope>
    <source>
        <strain evidence="1 2">2789STDY5834884</strain>
    </source>
</reference>
<dbReference type="AlphaFoldDB" id="A0A174KZY3"/>
<dbReference type="InterPro" id="IPR011101">
    <property type="entry name" value="DUF5131"/>
</dbReference>
<dbReference type="EMBL" id="CZAJ01000019">
    <property type="protein sequence ID" value="CUP14750.1"/>
    <property type="molecule type" value="Genomic_DNA"/>
</dbReference>
<organism evidence="1 2">
    <name type="scientific">Agathobacter rectalis</name>
    <dbReference type="NCBI Taxonomy" id="39491"/>
    <lineage>
        <taxon>Bacteria</taxon>
        <taxon>Bacillati</taxon>
        <taxon>Bacillota</taxon>
        <taxon>Clostridia</taxon>
        <taxon>Lachnospirales</taxon>
        <taxon>Lachnospiraceae</taxon>
        <taxon>Agathobacter</taxon>
    </lineage>
</organism>
<dbReference type="RefSeq" id="WP_306723130.1">
    <property type="nucleotide sequence ID" value="NZ_CZAJ01000019.1"/>
</dbReference>
<dbReference type="Pfam" id="PF07505">
    <property type="entry name" value="DUF5131"/>
    <property type="match status" value="1"/>
</dbReference>
<evidence type="ECO:0000313" key="1">
    <source>
        <dbReference type="EMBL" id="CUP14750.1"/>
    </source>
</evidence>